<dbReference type="AlphaFoldDB" id="A0A7J6W407"/>
<evidence type="ECO:0000313" key="2">
    <source>
        <dbReference type="Proteomes" id="UP000554482"/>
    </source>
</evidence>
<gene>
    <name evidence="1" type="ORF">FRX31_018482</name>
</gene>
<dbReference type="EMBL" id="JABWDY010022136">
    <property type="protein sequence ID" value="KAF5191931.1"/>
    <property type="molecule type" value="Genomic_DNA"/>
</dbReference>
<comment type="caution">
    <text evidence="1">The sequence shown here is derived from an EMBL/GenBank/DDBJ whole genome shotgun (WGS) entry which is preliminary data.</text>
</comment>
<proteinExistence type="predicted"/>
<sequence>MYSVVRKYLPQPKLSGQSFIDVYIRGERPIVLSGLSDNRNPEIITLAKAVIEKLLDLNHGISINFYKPRRRKFEERIILKYAATKLMEQKCIDVLVLARVADGNIDLQKFQMQLAQKLGIHKNEDHNDDDDDGDRDYLDDVLASRIHASLEKRNFLFVCERYLDRKTLQRVGIPSDVRNGYFSKLVFVTESEVDSELNVLLKDTNNASCWDLGCAQVHEYTHSQWSTTSGEGNKPFRDTLFHFFDTNNIIQCISNFPWRYYSSANWEKLLWFADIIFSVIECPNNLNVNTRLKLLDALLYDLYELGLAFHENLIPGFYQRCFYSGYNEQ</sequence>
<protein>
    <submittedName>
        <fullName evidence="1">Uncharacterized protein</fullName>
    </submittedName>
</protein>
<evidence type="ECO:0000313" key="1">
    <source>
        <dbReference type="EMBL" id="KAF5191931.1"/>
    </source>
</evidence>
<reference evidence="1 2" key="1">
    <citation type="submission" date="2020-06" db="EMBL/GenBank/DDBJ databases">
        <title>Transcriptomic and genomic resources for Thalictrum thalictroides and T. hernandezii: Facilitating candidate gene discovery in an emerging model plant lineage.</title>
        <authorList>
            <person name="Arias T."/>
            <person name="Riano-Pachon D.M."/>
            <person name="Di Stilio V.S."/>
        </authorList>
    </citation>
    <scope>NUCLEOTIDE SEQUENCE [LARGE SCALE GENOMIC DNA]</scope>
    <source>
        <strain evidence="2">cv. WT478/WT964</strain>
        <tissue evidence="1">Leaves</tissue>
    </source>
</reference>
<organism evidence="1 2">
    <name type="scientific">Thalictrum thalictroides</name>
    <name type="common">Rue-anemone</name>
    <name type="synonym">Anemone thalictroides</name>
    <dbReference type="NCBI Taxonomy" id="46969"/>
    <lineage>
        <taxon>Eukaryota</taxon>
        <taxon>Viridiplantae</taxon>
        <taxon>Streptophyta</taxon>
        <taxon>Embryophyta</taxon>
        <taxon>Tracheophyta</taxon>
        <taxon>Spermatophyta</taxon>
        <taxon>Magnoliopsida</taxon>
        <taxon>Ranunculales</taxon>
        <taxon>Ranunculaceae</taxon>
        <taxon>Thalictroideae</taxon>
        <taxon>Thalictrum</taxon>
    </lineage>
</organism>
<name>A0A7J6W407_THATH</name>
<dbReference type="Proteomes" id="UP000554482">
    <property type="component" value="Unassembled WGS sequence"/>
</dbReference>
<accession>A0A7J6W407</accession>
<feature type="non-terminal residue" evidence="1">
    <location>
        <position position="329"/>
    </location>
</feature>
<keyword evidence="2" id="KW-1185">Reference proteome</keyword>